<dbReference type="EMBL" id="UEGW01000001">
    <property type="protein sequence ID" value="SRX94324.1"/>
    <property type="molecule type" value="Genomic_DNA"/>
</dbReference>
<accession>A0A375YZJ4</accession>
<evidence type="ECO:0000313" key="4">
    <source>
        <dbReference type="Proteomes" id="UP000252015"/>
    </source>
</evidence>
<feature type="region of interest" description="Disordered" evidence="1">
    <location>
        <begin position="150"/>
        <end position="187"/>
    </location>
</feature>
<dbReference type="Gene3D" id="3.40.50.410">
    <property type="entry name" value="von Willebrand factor, type A domain"/>
    <property type="match status" value="1"/>
</dbReference>
<dbReference type="SUPFAM" id="SSF53300">
    <property type="entry name" value="vWA-like"/>
    <property type="match status" value="1"/>
</dbReference>
<feature type="domain" description="VWFA" evidence="2">
    <location>
        <begin position="359"/>
        <end position="548"/>
    </location>
</feature>
<proteinExistence type="predicted"/>
<dbReference type="PANTHER" id="PTHR41248">
    <property type="entry name" value="NORD PROTEIN"/>
    <property type="match status" value="1"/>
</dbReference>
<dbReference type="STRING" id="29313.BHQ16_02160"/>
<evidence type="ECO:0000313" key="3">
    <source>
        <dbReference type="EMBL" id="SRX94324.1"/>
    </source>
</evidence>
<dbReference type="PROSITE" id="PS50234">
    <property type="entry name" value="VWFA"/>
    <property type="match status" value="1"/>
</dbReference>
<sequence>MANNISASALQRWSLLASALSGRNLQVAAAVCGEAAWTDGKTVFVDADTSARRQLEQVAVQACLLAAGSLEPAIVRRLGRRRTLASRYLAVEGHRALAASEELLPPAVWTLCDRDVAGRSDSPAATLSLLRSGAVIKEPPDSFGVIHPRKLLTASKADGPKQKTERHDPRRQRKHLTDLDDDSDDSDDVVDIFSSPVGGGGVVGRWFKKMLSSVRKLSGNGQPGADAPTHRSRSGTRGGALAVVSSATFGAEDTDADKASGIQYPEWDFHRRQYRPNWCTVQEVAPRPDDTASLPLAEGYRLRRALARLGVGLDRYHRQAQGDDVDIDAAVEARVETIAGSAPDEAVYLDSLRRRRDLSVLILLDVSGSTAEPGTVGQTVHEQQRVAAAVLTAALHDLGDRVALYAFQSQGRSAVHVLPVKRFDDHLDTLALRRLCGLKPGAFSRLGAAIRHGAAVLESRAGTPRRLLVVISDGLAYDHGYERDYGAADARRALAEARRRGTGCLCLTIGAATDVSELQRVFGSAAHATIPRVDQLHQVIGPLFRSALGSADVRRRIA</sequence>
<dbReference type="InterPro" id="IPR051928">
    <property type="entry name" value="NorD/CobT"/>
</dbReference>
<dbReference type="InterPro" id="IPR002035">
    <property type="entry name" value="VWF_A"/>
</dbReference>
<organism evidence="3 4">
    <name type="scientific">Mycobacterium shimoidei</name>
    <dbReference type="NCBI Taxonomy" id="29313"/>
    <lineage>
        <taxon>Bacteria</taxon>
        <taxon>Bacillati</taxon>
        <taxon>Actinomycetota</taxon>
        <taxon>Actinomycetes</taxon>
        <taxon>Mycobacteriales</taxon>
        <taxon>Mycobacteriaceae</taxon>
        <taxon>Mycobacterium</taxon>
    </lineage>
</organism>
<feature type="compositionally biased region" description="Basic and acidic residues" evidence="1">
    <location>
        <begin position="158"/>
        <end position="168"/>
    </location>
</feature>
<feature type="region of interest" description="Disordered" evidence="1">
    <location>
        <begin position="217"/>
        <end position="238"/>
    </location>
</feature>
<evidence type="ECO:0000256" key="1">
    <source>
        <dbReference type="SAM" id="MobiDB-lite"/>
    </source>
</evidence>
<dbReference type="Proteomes" id="UP000252015">
    <property type="component" value="Unassembled WGS sequence"/>
</dbReference>
<dbReference type="PANTHER" id="PTHR41248:SF1">
    <property type="entry name" value="NORD PROTEIN"/>
    <property type="match status" value="1"/>
</dbReference>
<keyword evidence="4" id="KW-1185">Reference proteome</keyword>
<reference evidence="3 4" key="1">
    <citation type="submission" date="2018-05" db="EMBL/GenBank/DDBJ databases">
        <authorList>
            <consortium name="IHU Genomes"/>
        </authorList>
    </citation>
    <scope>NUCLEOTIDE SEQUENCE [LARGE SCALE GENOMIC DNA]</scope>
    <source>
        <strain evidence="3 4">P7336</strain>
    </source>
</reference>
<dbReference type="RefSeq" id="WP_244917457.1">
    <property type="nucleotide sequence ID" value="NZ_UEGW01000001.1"/>
</dbReference>
<dbReference type="InterPro" id="IPR036465">
    <property type="entry name" value="vWFA_dom_sf"/>
</dbReference>
<gene>
    <name evidence="3" type="ORF">MSP7336_02578</name>
</gene>
<name>A0A375YZJ4_MYCSH</name>
<protein>
    <submittedName>
        <fullName evidence="3">Nitric oxide reductase activation protein [Thiobacillus denitrificans ATCC]</fullName>
    </submittedName>
</protein>
<evidence type="ECO:0000259" key="2">
    <source>
        <dbReference type="PROSITE" id="PS50234"/>
    </source>
</evidence>
<dbReference type="Pfam" id="PF13519">
    <property type="entry name" value="VWA_2"/>
    <property type="match status" value="1"/>
</dbReference>
<dbReference type="AlphaFoldDB" id="A0A375YZJ4"/>
<dbReference type="SMART" id="SM00327">
    <property type="entry name" value="VWA"/>
    <property type="match status" value="1"/>
</dbReference>